<dbReference type="Gramene" id="C.cajan_34825.t">
    <property type="protein sequence ID" value="C.cajan_34825.t.cds1"/>
    <property type="gene ID" value="C.cajan_34825"/>
</dbReference>
<dbReference type="Proteomes" id="UP000075243">
    <property type="component" value="Unassembled WGS sequence"/>
</dbReference>
<organism evidence="1 2">
    <name type="scientific">Cajanus cajan</name>
    <name type="common">Pigeon pea</name>
    <name type="synonym">Cajanus indicus</name>
    <dbReference type="NCBI Taxonomy" id="3821"/>
    <lineage>
        <taxon>Eukaryota</taxon>
        <taxon>Viridiplantae</taxon>
        <taxon>Streptophyta</taxon>
        <taxon>Embryophyta</taxon>
        <taxon>Tracheophyta</taxon>
        <taxon>Spermatophyta</taxon>
        <taxon>Magnoliopsida</taxon>
        <taxon>eudicotyledons</taxon>
        <taxon>Gunneridae</taxon>
        <taxon>Pentapetalae</taxon>
        <taxon>rosids</taxon>
        <taxon>fabids</taxon>
        <taxon>Fabales</taxon>
        <taxon>Fabaceae</taxon>
        <taxon>Papilionoideae</taxon>
        <taxon>50 kb inversion clade</taxon>
        <taxon>NPAAA clade</taxon>
        <taxon>indigoferoid/millettioid clade</taxon>
        <taxon>Phaseoleae</taxon>
        <taxon>Cajanus</taxon>
    </lineage>
</organism>
<accession>A0A151RLT6</accession>
<sequence length="55" mass="6032">MSNVVVMLVSDTMALPKPKHPVFSIGRMASEEVCTSKTSKNLFINNVIVSITLPR</sequence>
<proteinExistence type="predicted"/>
<reference evidence="1" key="1">
    <citation type="journal article" date="2012" name="Nat. Biotechnol.">
        <title>Draft genome sequence of pigeonpea (Cajanus cajan), an orphan legume crop of resource-poor farmers.</title>
        <authorList>
            <person name="Varshney R.K."/>
            <person name="Chen W."/>
            <person name="Li Y."/>
            <person name="Bharti A.K."/>
            <person name="Saxena R.K."/>
            <person name="Schlueter J.A."/>
            <person name="Donoghue M.T."/>
            <person name="Azam S."/>
            <person name="Fan G."/>
            <person name="Whaley A.M."/>
            <person name="Farmer A.D."/>
            <person name="Sheridan J."/>
            <person name="Iwata A."/>
            <person name="Tuteja R."/>
            <person name="Penmetsa R.V."/>
            <person name="Wu W."/>
            <person name="Upadhyaya H.D."/>
            <person name="Yang S.P."/>
            <person name="Shah T."/>
            <person name="Saxena K.B."/>
            <person name="Michael T."/>
            <person name="McCombie W.R."/>
            <person name="Yang B."/>
            <person name="Zhang G."/>
            <person name="Yang H."/>
            <person name="Wang J."/>
            <person name="Spillane C."/>
            <person name="Cook D.R."/>
            <person name="May G.D."/>
            <person name="Xu X."/>
            <person name="Jackson S.A."/>
        </authorList>
    </citation>
    <scope>NUCLEOTIDE SEQUENCE [LARGE SCALE GENOMIC DNA]</scope>
</reference>
<protein>
    <submittedName>
        <fullName evidence="1">Uncharacterized protein</fullName>
    </submittedName>
</protein>
<name>A0A151RLT6_CAJCA</name>
<gene>
    <name evidence="1" type="ORF">KK1_035023</name>
</gene>
<keyword evidence="2" id="KW-1185">Reference proteome</keyword>
<evidence type="ECO:0000313" key="2">
    <source>
        <dbReference type="Proteomes" id="UP000075243"/>
    </source>
</evidence>
<dbReference type="EMBL" id="KQ483664">
    <property type="protein sequence ID" value="KYP43509.1"/>
    <property type="molecule type" value="Genomic_DNA"/>
</dbReference>
<dbReference type="AlphaFoldDB" id="A0A151RLT6"/>
<evidence type="ECO:0000313" key="1">
    <source>
        <dbReference type="EMBL" id="KYP43509.1"/>
    </source>
</evidence>